<evidence type="ECO:0000256" key="3">
    <source>
        <dbReference type="PROSITE-ProRule" id="PRU00023"/>
    </source>
</evidence>
<dbReference type="PROSITE" id="PS50088">
    <property type="entry name" value="ANK_REPEAT"/>
    <property type="match status" value="3"/>
</dbReference>
<proteinExistence type="predicted"/>
<name>G9N6U8_HYPVG</name>
<dbReference type="PANTHER" id="PTHR24171">
    <property type="entry name" value="ANKYRIN REPEAT DOMAIN-CONTAINING PROTEIN 39-RELATED"/>
    <property type="match status" value="1"/>
</dbReference>
<dbReference type="PROSITE" id="PS50297">
    <property type="entry name" value="ANK_REP_REGION"/>
    <property type="match status" value="2"/>
</dbReference>
<dbReference type="PANTHER" id="PTHR24171:SF8">
    <property type="entry name" value="BRCA1-ASSOCIATED RING DOMAIN PROTEIN 1"/>
    <property type="match status" value="1"/>
</dbReference>
<dbReference type="GO" id="GO:0085020">
    <property type="term" value="P:protein K6-linked ubiquitination"/>
    <property type="evidence" value="ECO:0007669"/>
    <property type="project" value="TreeGrafter"/>
</dbReference>
<dbReference type="HOGENOM" id="CLU_1964774_0_0_1"/>
<dbReference type="Pfam" id="PF12796">
    <property type="entry name" value="Ank_2"/>
    <property type="match status" value="1"/>
</dbReference>
<dbReference type="EMBL" id="ABDF02000088">
    <property type="protein sequence ID" value="EHK17448.1"/>
    <property type="molecule type" value="Genomic_DNA"/>
</dbReference>
<dbReference type="Gene3D" id="1.25.40.20">
    <property type="entry name" value="Ankyrin repeat-containing domain"/>
    <property type="match status" value="1"/>
</dbReference>
<gene>
    <name evidence="4" type="ORF">TRIVIDRAFT_43490</name>
</gene>
<evidence type="ECO:0000313" key="5">
    <source>
        <dbReference type="Proteomes" id="UP000007115"/>
    </source>
</evidence>
<feature type="non-terminal residue" evidence="4">
    <location>
        <position position="128"/>
    </location>
</feature>
<dbReference type="OMA" id="NLNMVRY"/>
<dbReference type="InterPro" id="IPR002110">
    <property type="entry name" value="Ankyrin_rpt"/>
</dbReference>
<dbReference type="GeneID" id="25794200"/>
<dbReference type="OrthoDB" id="341259at2759"/>
<protein>
    <submittedName>
        <fullName evidence="4">Uncharacterized protein</fullName>
    </submittedName>
</protein>
<organism evidence="4 5">
    <name type="scientific">Hypocrea virens (strain Gv29-8 / FGSC 10586)</name>
    <name type="common">Gliocladium virens</name>
    <name type="synonym">Trichoderma virens</name>
    <dbReference type="NCBI Taxonomy" id="413071"/>
    <lineage>
        <taxon>Eukaryota</taxon>
        <taxon>Fungi</taxon>
        <taxon>Dikarya</taxon>
        <taxon>Ascomycota</taxon>
        <taxon>Pezizomycotina</taxon>
        <taxon>Sordariomycetes</taxon>
        <taxon>Hypocreomycetidae</taxon>
        <taxon>Hypocreales</taxon>
        <taxon>Hypocreaceae</taxon>
        <taxon>Trichoderma</taxon>
    </lineage>
</organism>
<dbReference type="eggNOG" id="KOG0504">
    <property type="taxonomic scope" value="Eukaryota"/>
</dbReference>
<dbReference type="InParanoid" id="G9N6U8"/>
<dbReference type="Proteomes" id="UP000007115">
    <property type="component" value="Unassembled WGS sequence"/>
</dbReference>
<dbReference type="SUPFAM" id="SSF48403">
    <property type="entry name" value="Ankyrin repeat"/>
    <property type="match status" value="1"/>
</dbReference>
<feature type="repeat" description="ANK" evidence="3">
    <location>
        <begin position="102"/>
        <end position="128"/>
    </location>
</feature>
<feature type="repeat" description="ANK" evidence="3">
    <location>
        <begin position="69"/>
        <end position="101"/>
    </location>
</feature>
<dbReference type="VEuPathDB" id="FungiDB:TRIVIDRAFT_43490"/>
<dbReference type="RefSeq" id="XP_013951651.1">
    <property type="nucleotide sequence ID" value="XM_014096176.1"/>
</dbReference>
<dbReference type="PRINTS" id="PR01415">
    <property type="entry name" value="ANKYRIN"/>
</dbReference>
<evidence type="ECO:0000256" key="1">
    <source>
        <dbReference type="ARBA" id="ARBA00022737"/>
    </source>
</evidence>
<keyword evidence="2 3" id="KW-0040">ANK repeat</keyword>
<keyword evidence="1" id="KW-0677">Repeat</keyword>
<dbReference type="InterPro" id="IPR036770">
    <property type="entry name" value="Ankyrin_rpt-contain_sf"/>
</dbReference>
<keyword evidence="5" id="KW-1185">Reference proteome</keyword>
<dbReference type="GO" id="GO:0004842">
    <property type="term" value="F:ubiquitin-protein transferase activity"/>
    <property type="evidence" value="ECO:0007669"/>
    <property type="project" value="TreeGrafter"/>
</dbReference>
<comment type="caution">
    <text evidence="4">The sequence shown here is derived from an EMBL/GenBank/DDBJ whole genome shotgun (WGS) entry which is preliminary data.</text>
</comment>
<accession>G9N6U8</accession>
<sequence>MRLGGDSEKVTSCIRLLLSTSHCKLSELAAAKIDDGGGTLLHRINRKTVVSVVQLLLEMGLSVETQDQSGYTPLAIAIASGNEGVARCLIEHGAAINTLSPQFGSILHLACATGSLGLVKLLLNAGAD</sequence>
<dbReference type="SMART" id="SM00248">
    <property type="entry name" value="ANK"/>
    <property type="match status" value="3"/>
</dbReference>
<evidence type="ECO:0000256" key="2">
    <source>
        <dbReference type="ARBA" id="ARBA00023043"/>
    </source>
</evidence>
<feature type="repeat" description="ANK" evidence="3">
    <location>
        <begin position="36"/>
        <end position="68"/>
    </location>
</feature>
<evidence type="ECO:0000313" key="4">
    <source>
        <dbReference type="EMBL" id="EHK17448.1"/>
    </source>
</evidence>
<reference evidence="4 5" key="1">
    <citation type="journal article" date="2011" name="Genome Biol.">
        <title>Comparative genome sequence analysis underscores mycoparasitism as the ancestral life style of Trichoderma.</title>
        <authorList>
            <person name="Kubicek C.P."/>
            <person name="Herrera-Estrella A."/>
            <person name="Seidl-Seiboth V."/>
            <person name="Martinez D.A."/>
            <person name="Druzhinina I.S."/>
            <person name="Thon M."/>
            <person name="Zeilinger S."/>
            <person name="Casas-Flores S."/>
            <person name="Horwitz B.A."/>
            <person name="Mukherjee P.K."/>
            <person name="Mukherjee M."/>
            <person name="Kredics L."/>
            <person name="Alcaraz L.D."/>
            <person name="Aerts A."/>
            <person name="Antal Z."/>
            <person name="Atanasova L."/>
            <person name="Cervantes-Badillo M.G."/>
            <person name="Challacombe J."/>
            <person name="Chertkov O."/>
            <person name="McCluskey K."/>
            <person name="Coulpier F."/>
            <person name="Deshpande N."/>
            <person name="von Doehren H."/>
            <person name="Ebbole D.J."/>
            <person name="Esquivel-Naranjo E.U."/>
            <person name="Fekete E."/>
            <person name="Flipphi M."/>
            <person name="Glaser F."/>
            <person name="Gomez-Rodriguez E.Y."/>
            <person name="Gruber S."/>
            <person name="Han C."/>
            <person name="Henrissat B."/>
            <person name="Hermosa R."/>
            <person name="Hernandez-Onate M."/>
            <person name="Karaffa L."/>
            <person name="Kosti I."/>
            <person name="Le Crom S."/>
            <person name="Lindquist E."/>
            <person name="Lucas S."/>
            <person name="Luebeck M."/>
            <person name="Luebeck P.S."/>
            <person name="Margeot A."/>
            <person name="Metz B."/>
            <person name="Misra M."/>
            <person name="Nevalainen H."/>
            <person name="Omann M."/>
            <person name="Packer N."/>
            <person name="Perrone G."/>
            <person name="Uresti-Rivera E.E."/>
            <person name="Salamov A."/>
            <person name="Schmoll M."/>
            <person name="Seiboth B."/>
            <person name="Shapiro H."/>
            <person name="Sukno S."/>
            <person name="Tamayo-Ramos J.A."/>
            <person name="Tisch D."/>
            <person name="Wiest A."/>
            <person name="Wilkinson H.H."/>
            <person name="Zhang M."/>
            <person name="Coutinho P.M."/>
            <person name="Kenerley C.M."/>
            <person name="Monte E."/>
            <person name="Baker S.E."/>
            <person name="Grigoriev I.V."/>
        </authorList>
    </citation>
    <scope>NUCLEOTIDE SEQUENCE [LARGE SCALE GENOMIC DNA]</scope>
    <source>
        <strain evidence="5">Gv29-8 / FGSC 10586</strain>
    </source>
</reference>
<dbReference type="AlphaFoldDB" id="G9N6U8"/>
<dbReference type="STRING" id="413071.G9N6U8"/>